<evidence type="ECO:0000256" key="1">
    <source>
        <dbReference type="SAM" id="MobiDB-lite"/>
    </source>
</evidence>
<feature type="region of interest" description="Disordered" evidence="1">
    <location>
        <begin position="1"/>
        <end position="24"/>
    </location>
</feature>
<protein>
    <submittedName>
        <fullName evidence="2">Uncharacterized protein</fullName>
    </submittedName>
</protein>
<keyword evidence="3" id="KW-1185">Reference proteome</keyword>
<sequence length="62" mass="6414">MTRPAGISAGAVAEPSGGPDPSLGGAVNFRIGASVVSFYTARRFEQPGARTAVLRSRPRRSV</sequence>
<dbReference type="Proteomes" id="UP001497493">
    <property type="component" value="Chromosome"/>
</dbReference>
<proteinExistence type="predicted"/>
<gene>
    <name evidence="2" type="ORF">MECH1_V1_1366</name>
</gene>
<name>A0ABM9NHP7_9GAMM</name>
<evidence type="ECO:0000313" key="3">
    <source>
        <dbReference type="Proteomes" id="UP001497493"/>
    </source>
</evidence>
<evidence type="ECO:0000313" key="2">
    <source>
        <dbReference type="EMBL" id="CAL1240142.1"/>
    </source>
</evidence>
<dbReference type="EMBL" id="OZ026884">
    <property type="protein sequence ID" value="CAL1240142.1"/>
    <property type="molecule type" value="Genomic_DNA"/>
</dbReference>
<accession>A0ABM9NHP7</accession>
<reference evidence="2 3" key="1">
    <citation type="submission" date="2024-04" db="EMBL/GenBank/DDBJ databases">
        <authorList>
            <person name="Cremers G."/>
        </authorList>
    </citation>
    <scope>NUCLEOTIDE SEQUENCE [LARGE SCALE GENOMIC DNA]</scope>
    <source>
        <strain evidence="2">MeCH1-AG</strain>
    </source>
</reference>
<organism evidence="2 3">
    <name type="scientific">Candidatus Methylocalor cossyra</name>
    <dbReference type="NCBI Taxonomy" id="3108543"/>
    <lineage>
        <taxon>Bacteria</taxon>
        <taxon>Pseudomonadati</taxon>
        <taxon>Pseudomonadota</taxon>
        <taxon>Gammaproteobacteria</taxon>
        <taxon>Methylococcales</taxon>
        <taxon>Methylococcaceae</taxon>
        <taxon>Candidatus Methylocalor</taxon>
    </lineage>
</organism>